<dbReference type="PANTHER" id="PTHR33498">
    <property type="entry name" value="TRANSPOSASE FOR INSERTION SEQUENCE ELEMENT IS1557"/>
    <property type="match status" value="1"/>
</dbReference>
<dbReference type="Pfam" id="PF01610">
    <property type="entry name" value="DDE_Tnp_ISL3"/>
    <property type="match status" value="1"/>
</dbReference>
<dbReference type="STRING" id="1090322.MettiDRAFT_1834"/>
<dbReference type="InterPro" id="IPR029261">
    <property type="entry name" value="Transposase_Znf"/>
</dbReference>
<evidence type="ECO:0000259" key="2">
    <source>
        <dbReference type="Pfam" id="PF13542"/>
    </source>
</evidence>
<sequence length="415" mass="48660">MGNLIFLFSNSLVVDDKELIQLALGLSSPWYVKDINLNVSKKRMDIYLDFTRGTKFPCPVCNKLCDLHDTKERVWRHLDFFHHETYIHARVPRTKCDGDDVKLVEVPWTRQNTGFTLFFEALIVAMSKEMSVSSIAELINIHENSVWIILAHYVEEARSRMDLSKLDTIGVDEISVKKGHSYVTLFYDLKESRVIHIENGKKKSVFKNFREILSRKIDPDNIKYISMDMYPAFKGGAREYFPNAKIVYDKFHIVKMMNNAIDKIRRKEYQTNKELGKTRFMWLKNPENLSDREVVKIQSIKDLDTETAKAYRFKLGLQRLWEIKNMEVAREYLDKWYYWGTHSNIKEIITLAKMIKRNSHGILESIKQGISNGVVEGLNNKIKTVFKRSYGLKTEKCRNTMIFLMAGKLRLPTRC</sequence>
<dbReference type="InterPro" id="IPR002560">
    <property type="entry name" value="Transposase_DDE"/>
</dbReference>
<name>W9DXD7_METTI</name>
<accession>W9DXD7</accession>
<evidence type="ECO:0000313" key="4">
    <source>
        <dbReference type="EMBL" id="ETA68367.1"/>
    </source>
</evidence>
<keyword evidence="5" id="KW-1185">Reference proteome</keyword>
<organism evidence="4 5">
    <name type="scientific">Methanolobus tindarius DSM 2278</name>
    <dbReference type="NCBI Taxonomy" id="1090322"/>
    <lineage>
        <taxon>Archaea</taxon>
        <taxon>Methanobacteriati</taxon>
        <taxon>Methanobacteriota</taxon>
        <taxon>Stenosarchaea group</taxon>
        <taxon>Methanomicrobia</taxon>
        <taxon>Methanosarcinales</taxon>
        <taxon>Methanosarcinaceae</taxon>
        <taxon>Methanolobus</taxon>
    </lineage>
</organism>
<protein>
    <submittedName>
        <fullName evidence="4">Transposase family protein</fullName>
    </submittedName>
</protein>
<gene>
    <name evidence="4" type="ORF">MettiDRAFT_1834</name>
</gene>
<dbReference type="AlphaFoldDB" id="W9DXD7"/>
<feature type="domain" description="Transposase IS204/IS1001/IS1096/IS1165 zinc-finger" evidence="3">
    <location>
        <begin position="57"/>
        <end position="97"/>
    </location>
</feature>
<evidence type="ECO:0000259" key="3">
    <source>
        <dbReference type="Pfam" id="PF14690"/>
    </source>
</evidence>
<dbReference type="EMBL" id="AZAJ01000001">
    <property type="protein sequence ID" value="ETA68367.1"/>
    <property type="molecule type" value="Genomic_DNA"/>
</dbReference>
<dbReference type="Proteomes" id="UP000019483">
    <property type="component" value="Unassembled WGS sequence"/>
</dbReference>
<feature type="domain" description="Transposase IS204/IS1001/IS1096/IS1165 helix-turn-helix" evidence="2">
    <location>
        <begin position="104"/>
        <end position="154"/>
    </location>
</feature>
<dbReference type="Pfam" id="PF14690">
    <property type="entry name" value="Zn_ribbon_ISL3"/>
    <property type="match status" value="1"/>
</dbReference>
<feature type="domain" description="Transposase IS204/IS1001/IS1096/IS1165 DDE" evidence="1">
    <location>
        <begin position="169"/>
        <end position="394"/>
    </location>
</feature>
<dbReference type="NCBIfam" id="NF033550">
    <property type="entry name" value="transpos_ISL3"/>
    <property type="match status" value="1"/>
</dbReference>
<proteinExistence type="predicted"/>
<dbReference type="Pfam" id="PF13542">
    <property type="entry name" value="HTH_Tnp_ISL3"/>
    <property type="match status" value="1"/>
</dbReference>
<evidence type="ECO:0000259" key="1">
    <source>
        <dbReference type="Pfam" id="PF01610"/>
    </source>
</evidence>
<evidence type="ECO:0000313" key="5">
    <source>
        <dbReference type="Proteomes" id="UP000019483"/>
    </source>
</evidence>
<comment type="caution">
    <text evidence="4">The sequence shown here is derived from an EMBL/GenBank/DDBJ whole genome shotgun (WGS) entry which is preliminary data.</text>
</comment>
<dbReference type="InterPro" id="IPR047951">
    <property type="entry name" value="Transpos_ISL3"/>
</dbReference>
<reference evidence="4 5" key="1">
    <citation type="submission" date="2013-08" db="EMBL/GenBank/DDBJ databases">
        <authorList>
            <consortium name="DOE Joint Genome Institute"/>
            <person name="Eisen J."/>
            <person name="Huntemann M."/>
            <person name="Han J."/>
            <person name="Chen A."/>
            <person name="Kyrpides N."/>
            <person name="Mavromatis K."/>
            <person name="Markowitz V."/>
            <person name="Palaniappan K."/>
            <person name="Ivanova N."/>
            <person name="Schaumberg A."/>
            <person name="Pati A."/>
            <person name="Liolios K."/>
            <person name="Nordberg H.P."/>
            <person name="Cantor M.N."/>
            <person name="Hua S.X."/>
            <person name="Woyke T."/>
        </authorList>
    </citation>
    <scope>NUCLEOTIDE SEQUENCE [LARGE SCALE GENOMIC DNA]</scope>
    <source>
        <strain evidence="4 5">DSM 2278</strain>
    </source>
</reference>
<dbReference type="InterPro" id="IPR032877">
    <property type="entry name" value="Transposase_HTH"/>
</dbReference>
<dbReference type="PANTHER" id="PTHR33498:SF1">
    <property type="entry name" value="TRANSPOSASE FOR INSERTION SEQUENCE ELEMENT IS1557"/>
    <property type="match status" value="1"/>
</dbReference>